<reference evidence="5" key="1">
    <citation type="journal article" date="2013" name="Nature">
        <title>Pan genome of the phytoplankton Emiliania underpins its global distribution.</title>
        <authorList>
            <person name="Read B.A."/>
            <person name="Kegel J."/>
            <person name="Klute M.J."/>
            <person name="Kuo A."/>
            <person name="Lefebvre S.C."/>
            <person name="Maumus F."/>
            <person name="Mayer C."/>
            <person name="Miller J."/>
            <person name="Monier A."/>
            <person name="Salamov A."/>
            <person name="Young J."/>
            <person name="Aguilar M."/>
            <person name="Claverie J.M."/>
            <person name="Frickenhaus S."/>
            <person name="Gonzalez K."/>
            <person name="Herman E.K."/>
            <person name="Lin Y.C."/>
            <person name="Napier J."/>
            <person name="Ogata H."/>
            <person name="Sarno A.F."/>
            <person name="Shmutz J."/>
            <person name="Schroeder D."/>
            <person name="de Vargas C."/>
            <person name="Verret F."/>
            <person name="von Dassow P."/>
            <person name="Valentin K."/>
            <person name="Van de Peer Y."/>
            <person name="Wheeler G."/>
            <person name="Dacks J.B."/>
            <person name="Delwiche C.F."/>
            <person name="Dyhrman S.T."/>
            <person name="Glockner G."/>
            <person name="John U."/>
            <person name="Richards T."/>
            <person name="Worden A.Z."/>
            <person name="Zhang X."/>
            <person name="Grigoriev I.V."/>
            <person name="Allen A.E."/>
            <person name="Bidle K."/>
            <person name="Borodovsky M."/>
            <person name="Bowler C."/>
            <person name="Brownlee C."/>
            <person name="Cock J.M."/>
            <person name="Elias M."/>
            <person name="Gladyshev V.N."/>
            <person name="Groth M."/>
            <person name="Guda C."/>
            <person name="Hadaegh A."/>
            <person name="Iglesias-Rodriguez M.D."/>
            <person name="Jenkins J."/>
            <person name="Jones B.M."/>
            <person name="Lawson T."/>
            <person name="Leese F."/>
            <person name="Lindquist E."/>
            <person name="Lobanov A."/>
            <person name="Lomsadze A."/>
            <person name="Malik S.B."/>
            <person name="Marsh M.E."/>
            <person name="Mackinder L."/>
            <person name="Mock T."/>
            <person name="Mueller-Roeber B."/>
            <person name="Pagarete A."/>
            <person name="Parker M."/>
            <person name="Probert I."/>
            <person name="Quesneville H."/>
            <person name="Raines C."/>
            <person name="Rensing S.A."/>
            <person name="Riano-Pachon D.M."/>
            <person name="Richier S."/>
            <person name="Rokitta S."/>
            <person name="Shiraiwa Y."/>
            <person name="Soanes D.M."/>
            <person name="van der Giezen M."/>
            <person name="Wahlund T.M."/>
            <person name="Williams B."/>
            <person name="Wilson W."/>
            <person name="Wolfe G."/>
            <person name="Wurch L.L."/>
        </authorList>
    </citation>
    <scope>NUCLEOTIDE SEQUENCE</scope>
</reference>
<feature type="transmembrane region" description="Helical" evidence="2">
    <location>
        <begin position="107"/>
        <end position="127"/>
    </location>
</feature>
<dbReference type="EnsemblProtists" id="EOD11473">
    <property type="protein sequence ID" value="EOD11473"/>
    <property type="gene ID" value="EMIHUDRAFT_247923"/>
</dbReference>
<dbReference type="GO" id="GO:0016020">
    <property type="term" value="C:membrane"/>
    <property type="evidence" value="ECO:0007669"/>
    <property type="project" value="InterPro"/>
</dbReference>
<dbReference type="Pfam" id="PF00892">
    <property type="entry name" value="EamA"/>
    <property type="match status" value="1"/>
</dbReference>
<keyword evidence="2" id="KW-0472">Membrane</keyword>
<reference evidence="4" key="2">
    <citation type="submission" date="2024-10" db="UniProtKB">
        <authorList>
            <consortium name="EnsemblProtists"/>
        </authorList>
    </citation>
    <scope>IDENTIFICATION</scope>
</reference>
<keyword evidence="2" id="KW-1133">Transmembrane helix</keyword>
<dbReference type="HOGENOM" id="CLU_589794_0_0_1"/>
<feature type="transmembrane region" description="Helical" evidence="2">
    <location>
        <begin position="364"/>
        <end position="383"/>
    </location>
</feature>
<organism evidence="4 5">
    <name type="scientific">Emiliania huxleyi (strain CCMP1516)</name>
    <dbReference type="NCBI Taxonomy" id="280463"/>
    <lineage>
        <taxon>Eukaryota</taxon>
        <taxon>Haptista</taxon>
        <taxon>Haptophyta</taxon>
        <taxon>Prymnesiophyceae</taxon>
        <taxon>Isochrysidales</taxon>
        <taxon>Noelaerhabdaceae</taxon>
        <taxon>Emiliania</taxon>
    </lineage>
</organism>
<evidence type="ECO:0000259" key="3">
    <source>
        <dbReference type="Pfam" id="PF00892"/>
    </source>
</evidence>
<feature type="compositionally biased region" description="Low complexity" evidence="1">
    <location>
        <begin position="436"/>
        <end position="452"/>
    </location>
</feature>
<proteinExistence type="predicted"/>
<dbReference type="PANTHER" id="PTHR22911:SF103">
    <property type="entry name" value="BLR2811 PROTEIN"/>
    <property type="match status" value="1"/>
</dbReference>
<dbReference type="PANTHER" id="PTHR22911">
    <property type="entry name" value="ACYL-MALONYL CONDENSING ENZYME-RELATED"/>
    <property type="match status" value="1"/>
</dbReference>
<evidence type="ECO:0000313" key="5">
    <source>
        <dbReference type="Proteomes" id="UP000013827"/>
    </source>
</evidence>
<dbReference type="InterPro" id="IPR000620">
    <property type="entry name" value="EamA_dom"/>
</dbReference>
<evidence type="ECO:0000313" key="4">
    <source>
        <dbReference type="EnsemblProtists" id="EOD11473"/>
    </source>
</evidence>
<evidence type="ECO:0000256" key="2">
    <source>
        <dbReference type="SAM" id="Phobius"/>
    </source>
</evidence>
<feature type="transmembrane region" description="Helical" evidence="2">
    <location>
        <begin position="191"/>
        <end position="211"/>
    </location>
</feature>
<dbReference type="SUPFAM" id="SSF103481">
    <property type="entry name" value="Multidrug resistance efflux transporter EmrE"/>
    <property type="match status" value="1"/>
</dbReference>
<dbReference type="KEGG" id="ehx:EMIHUDRAFT_247923"/>
<evidence type="ECO:0000256" key="1">
    <source>
        <dbReference type="SAM" id="MobiDB-lite"/>
    </source>
</evidence>
<feature type="transmembrane region" description="Helical" evidence="2">
    <location>
        <begin position="159"/>
        <end position="179"/>
    </location>
</feature>
<feature type="domain" description="EamA" evidence="3">
    <location>
        <begin position="22"/>
        <end position="150"/>
    </location>
</feature>
<feature type="transmembrane region" description="Helical" evidence="2">
    <location>
        <begin position="223"/>
        <end position="243"/>
    </location>
</feature>
<dbReference type="GeneID" id="17257621"/>
<feature type="region of interest" description="Disordered" evidence="1">
    <location>
        <begin position="421"/>
        <end position="464"/>
    </location>
</feature>
<name>A0A0D3IJN8_EMIH1</name>
<keyword evidence="2" id="KW-0812">Transmembrane</keyword>
<sequence>MMKQPAAPAPDTANLKAAAITSVTMLFYASNDMTCKMVMARLPVPETLAFRNGLTVLGTAAIAGPSALREIATLSRRDAKALLARTSCDITLTTCFLISLAELPLANAAAVLQIVPLIIVLGGAVFFGERVGPVDWLLSIIGFIGALIIIRPGARCEGFNAFSLWLVAAAFAGALRDLLSRTLSDALAPSTVALSSSTGVLLWSLGWLALTSQAYVRPSAFEVWLLVATAGSLLTANVLAVVMMRSGNAAFGAPFRYTLLLWATLLQAAFFGAWPDSLTCIGGGVIFADAREVVRAAAGVGGVSVIAAHKLEEKGDGGGSLLVANQISISSPDSDLSLSGRVTLAARVRPTDLDARIGGQLPTYGFMAALMLLKGLAFTIYLTPAHSRLASASFASARRWSLSRVRIAAADEAAGRTAARWATSRGGGSARKCRNAPHSSARAAASAAPNGAERSPGKRTVATA</sequence>
<dbReference type="PaxDb" id="2903-EOD11473"/>
<dbReference type="Proteomes" id="UP000013827">
    <property type="component" value="Unassembled WGS sequence"/>
</dbReference>
<dbReference type="AlphaFoldDB" id="A0A0D3IJN8"/>
<protein>
    <recommendedName>
        <fullName evidence="3">EamA domain-containing protein</fullName>
    </recommendedName>
</protein>
<accession>A0A0D3IJN8</accession>
<dbReference type="InterPro" id="IPR037185">
    <property type="entry name" value="EmrE-like"/>
</dbReference>
<feature type="transmembrane region" description="Helical" evidence="2">
    <location>
        <begin position="134"/>
        <end position="153"/>
    </location>
</feature>
<keyword evidence="5" id="KW-1185">Reference proteome</keyword>
<dbReference type="RefSeq" id="XP_005763902.1">
    <property type="nucleotide sequence ID" value="XM_005763845.1"/>
</dbReference>